<feature type="transmembrane region" description="Helical" evidence="6">
    <location>
        <begin position="296"/>
        <end position="321"/>
    </location>
</feature>
<feature type="domain" description="Major facilitator superfamily associated" evidence="7">
    <location>
        <begin position="11"/>
        <end position="367"/>
    </location>
</feature>
<protein>
    <recommendedName>
        <fullName evidence="7">Major facilitator superfamily associated domain-containing protein</fullName>
    </recommendedName>
</protein>
<dbReference type="EMBL" id="CAUJNA010000822">
    <property type="protein sequence ID" value="CAJ1381569.1"/>
    <property type="molecule type" value="Genomic_DNA"/>
</dbReference>
<name>A0AA36MV75_9DINO</name>
<keyword evidence="5 6" id="KW-0472">Membrane</keyword>
<dbReference type="AlphaFoldDB" id="A0AA36MV75"/>
<keyword evidence="3 6" id="KW-0812">Transmembrane</keyword>
<feature type="transmembrane region" description="Helical" evidence="6">
    <location>
        <begin position="363"/>
        <end position="381"/>
    </location>
</feature>
<dbReference type="Proteomes" id="UP001178507">
    <property type="component" value="Unassembled WGS sequence"/>
</dbReference>
<gene>
    <name evidence="8" type="ORF">EVOR1521_LOCUS9215</name>
</gene>
<dbReference type="InterPro" id="IPR036259">
    <property type="entry name" value="MFS_trans_sf"/>
</dbReference>
<keyword evidence="4 6" id="KW-1133">Transmembrane helix</keyword>
<evidence type="ECO:0000256" key="5">
    <source>
        <dbReference type="ARBA" id="ARBA00023136"/>
    </source>
</evidence>
<dbReference type="InterPro" id="IPR024989">
    <property type="entry name" value="MFS_assoc_dom"/>
</dbReference>
<evidence type="ECO:0000259" key="7">
    <source>
        <dbReference type="Pfam" id="PF12832"/>
    </source>
</evidence>
<feature type="transmembrane region" description="Helical" evidence="6">
    <location>
        <begin position="143"/>
        <end position="160"/>
    </location>
</feature>
<feature type="transmembrane region" description="Helical" evidence="6">
    <location>
        <begin position="107"/>
        <end position="131"/>
    </location>
</feature>
<feature type="transmembrane region" description="Helical" evidence="6">
    <location>
        <begin position="240"/>
        <end position="260"/>
    </location>
</feature>
<evidence type="ECO:0000256" key="3">
    <source>
        <dbReference type="ARBA" id="ARBA00022692"/>
    </source>
</evidence>
<dbReference type="InterPro" id="IPR051717">
    <property type="entry name" value="MFS_MFSD6"/>
</dbReference>
<keyword evidence="9" id="KW-1185">Reference proteome</keyword>
<dbReference type="GO" id="GO:0016020">
    <property type="term" value="C:membrane"/>
    <property type="evidence" value="ECO:0007669"/>
    <property type="project" value="UniProtKB-SubCell"/>
</dbReference>
<accession>A0AA36MV75</accession>
<evidence type="ECO:0000256" key="4">
    <source>
        <dbReference type="ARBA" id="ARBA00022989"/>
    </source>
</evidence>
<comment type="subcellular location">
    <subcellularLocation>
        <location evidence="1">Membrane</location>
        <topology evidence="1">Multi-pass membrane protein</topology>
    </subcellularLocation>
</comment>
<dbReference type="PANTHER" id="PTHR16172">
    <property type="entry name" value="MAJOR FACILITATOR SUPERFAMILY DOMAIN-CONTAINING PROTEIN 6-LIKE"/>
    <property type="match status" value="1"/>
</dbReference>
<comment type="similarity">
    <text evidence="2">Belongs to the major facilitator superfamily. MFSD6 family.</text>
</comment>
<evidence type="ECO:0000256" key="2">
    <source>
        <dbReference type="ARBA" id="ARBA00005241"/>
    </source>
</evidence>
<dbReference type="SUPFAM" id="SSF103473">
    <property type="entry name" value="MFS general substrate transporter"/>
    <property type="match status" value="1"/>
</dbReference>
<dbReference type="Pfam" id="PF12832">
    <property type="entry name" value="MFS_1_like"/>
    <property type="match status" value="1"/>
</dbReference>
<dbReference type="PANTHER" id="PTHR16172:SF41">
    <property type="entry name" value="MAJOR FACILITATOR SUPERFAMILY DOMAIN-CONTAINING PROTEIN 6-LIKE"/>
    <property type="match status" value="1"/>
</dbReference>
<feature type="transmembrane region" description="Helical" evidence="6">
    <location>
        <begin position="333"/>
        <end position="357"/>
    </location>
</feature>
<evidence type="ECO:0000313" key="8">
    <source>
        <dbReference type="EMBL" id="CAJ1381569.1"/>
    </source>
</evidence>
<organism evidence="8 9">
    <name type="scientific">Effrenium voratum</name>
    <dbReference type="NCBI Taxonomy" id="2562239"/>
    <lineage>
        <taxon>Eukaryota</taxon>
        <taxon>Sar</taxon>
        <taxon>Alveolata</taxon>
        <taxon>Dinophyceae</taxon>
        <taxon>Suessiales</taxon>
        <taxon>Symbiodiniaceae</taxon>
        <taxon>Effrenium</taxon>
    </lineage>
</organism>
<dbReference type="Gene3D" id="1.20.1250.20">
    <property type="entry name" value="MFS general substrate transporter like domains"/>
    <property type="match status" value="2"/>
</dbReference>
<evidence type="ECO:0000313" key="9">
    <source>
        <dbReference type="Proteomes" id="UP001178507"/>
    </source>
</evidence>
<evidence type="ECO:0000256" key="1">
    <source>
        <dbReference type="ARBA" id="ARBA00004141"/>
    </source>
</evidence>
<feature type="transmembrane region" description="Helical" evidence="6">
    <location>
        <begin position="172"/>
        <end position="190"/>
    </location>
</feature>
<proteinExistence type="inferred from homology"/>
<comment type="caution">
    <text evidence="8">The sequence shown here is derived from an EMBL/GenBank/DDBJ whole genome shotgun (WGS) entry which is preliminary data.</text>
</comment>
<evidence type="ECO:0000256" key="6">
    <source>
        <dbReference type="SAM" id="Phobius"/>
    </source>
</evidence>
<reference evidence="8" key="1">
    <citation type="submission" date="2023-08" db="EMBL/GenBank/DDBJ databases">
        <authorList>
            <person name="Chen Y."/>
            <person name="Shah S."/>
            <person name="Dougan E. K."/>
            <person name="Thang M."/>
            <person name="Chan C."/>
        </authorList>
    </citation>
    <scope>NUCLEOTIDE SEQUENCE</scope>
</reference>
<feature type="transmembrane region" description="Helical" evidence="6">
    <location>
        <begin position="211"/>
        <end position="234"/>
    </location>
</feature>
<sequence>MSQSACTVPPWKVKAYYFASFGFFATFERYATLYFEADGFSASQIGFMIAMRRAIQTLATAFWNALADRTKRARTIQLATLAISAAPFLCLSIPVDHDERGFIQRCLGLWIFSFIGTPSTSIMDALALAACKQDAQRWGEARIYGAVGWGVVHLLLGPMMDLLGFNLMFDSFAFMGGILFVVTLEMPESCGDSDAKVSARSIWNIFKNNRFFFCNIAVLGAGFAMVEGMLFLLLRDMKASTMLCGLSVVVTVIFELPIFARSQTLLDRYGTRRLLAAAQAAWVVRAAFYWKMSVAWMVLLVEPLHGITFSLAWIGAIDYVARPEICEGLEASAQGILSASFHGVGPIIGLLGGGFLFDTLGSHEAYMVFAACVMISGLVYWRYSSDPKMSPSQNPHTIGKTRESLELACRVDSR</sequence>